<sequence length="535" mass="56162">MSTEWRSPKFKALGLKVFAVLGCAMLAACSNNDDNDEGAETQEPPPPPPAPPPPTTGTLIENPPPRLASFSIDALIAAVNVNSTAGEVLDLIVDPECGVDVHQIRYNTLDPAQQPTISSGALMIPTGTNVACQGARPIVVYTHGTSAEKSYNIADLSNSENAEGLLIAAAFAAQGYIVVAPNYAGFDTSTLPYHPYLHAEQQAKDTFDALTAARSALPTSTAPTITDNGQLFITGYSQGGHVAMATHRLMQTNGAAVTASAPMSGPYALAAFGDAIFQGQVIRSAPLLLSWTMTTYQRAYGNIYASPTDAFDPRYATGIDALLPTTGTRSQLYDQGRLPRDQLFSSTPPDPAYAPYTPATTPADLAHVFAQGFGPDALITNPYRLGYLQDSLAQPDGGFPAVTDGRPAAAPTHPLRIALKANDLRNWSPTAPVMLCAGHDDPTVLYLNTQLMQQYWTGAGVTAQIRVLDVDDDPSIDDPDAGLKLGFNTAKESVALAAVAGGATDGGAAAVADAYHSSLVPPFCLAAVQSYFDSF</sequence>
<gene>
    <name evidence="3" type="ORF">JM946_01160</name>
</gene>
<dbReference type="PANTHER" id="PTHR34853">
    <property type="match status" value="1"/>
</dbReference>
<evidence type="ECO:0000256" key="2">
    <source>
        <dbReference type="SAM" id="SignalP"/>
    </source>
</evidence>
<protein>
    <recommendedName>
        <fullName evidence="5">Alpha/beta hydrolase</fullName>
    </recommendedName>
</protein>
<evidence type="ECO:0000256" key="1">
    <source>
        <dbReference type="SAM" id="MobiDB-lite"/>
    </source>
</evidence>
<keyword evidence="4" id="KW-1185">Reference proteome</keyword>
<dbReference type="Proteomes" id="UP000661077">
    <property type="component" value="Unassembled WGS sequence"/>
</dbReference>
<accession>A0ABS1WQU7</accession>
<dbReference type="InterPro" id="IPR005152">
    <property type="entry name" value="Lipase_secreted"/>
</dbReference>
<comment type="caution">
    <text evidence="3">The sequence shown here is derived from an EMBL/GenBank/DDBJ whole genome shotgun (WGS) entry which is preliminary data.</text>
</comment>
<dbReference type="InterPro" id="IPR029058">
    <property type="entry name" value="AB_hydrolase_fold"/>
</dbReference>
<evidence type="ECO:0000313" key="4">
    <source>
        <dbReference type="Proteomes" id="UP000661077"/>
    </source>
</evidence>
<evidence type="ECO:0008006" key="5">
    <source>
        <dbReference type="Google" id="ProtNLM"/>
    </source>
</evidence>
<keyword evidence="2" id="KW-0732">Signal</keyword>
<feature type="chain" id="PRO_5045401954" description="Alpha/beta hydrolase" evidence="2">
    <location>
        <begin position="28"/>
        <end position="535"/>
    </location>
</feature>
<dbReference type="PANTHER" id="PTHR34853:SF1">
    <property type="entry name" value="LIPASE 5"/>
    <property type="match status" value="1"/>
</dbReference>
<dbReference type="RefSeq" id="WP_203165307.1">
    <property type="nucleotide sequence ID" value="NZ_JAEVLS010000001.1"/>
</dbReference>
<dbReference type="SUPFAM" id="SSF53474">
    <property type="entry name" value="alpha/beta-Hydrolases"/>
    <property type="match status" value="1"/>
</dbReference>
<dbReference type="PROSITE" id="PS51257">
    <property type="entry name" value="PROKAR_LIPOPROTEIN"/>
    <property type="match status" value="1"/>
</dbReference>
<reference evidence="3 4" key="1">
    <citation type="journal article" date="2021" name="Int. J. Syst. Evol. Microbiol.">
        <title>Steroidobacter gossypii sp. nov., isolated from soil of cotton cropping field.</title>
        <authorList>
            <person name="Huang R."/>
            <person name="Yang S."/>
            <person name="Zhen C."/>
            <person name="Liu W."/>
        </authorList>
    </citation>
    <scope>NUCLEOTIDE SEQUENCE [LARGE SCALE GENOMIC DNA]</scope>
    <source>
        <strain evidence="3 4">S1-65</strain>
    </source>
</reference>
<feature type="compositionally biased region" description="Pro residues" evidence="1">
    <location>
        <begin position="43"/>
        <end position="55"/>
    </location>
</feature>
<organism evidence="3 4">
    <name type="scientific">Steroidobacter gossypii</name>
    <dbReference type="NCBI Taxonomy" id="2805490"/>
    <lineage>
        <taxon>Bacteria</taxon>
        <taxon>Pseudomonadati</taxon>
        <taxon>Pseudomonadota</taxon>
        <taxon>Gammaproteobacteria</taxon>
        <taxon>Steroidobacterales</taxon>
        <taxon>Steroidobacteraceae</taxon>
        <taxon>Steroidobacter</taxon>
    </lineage>
</organism>
<evidence type="ECO:0000313" key="3">
    <source>
        <dbReference type="EMBL" id="MBM0103327.1"/>
    </source>
</evidence>
<dbReference type="Gene3D" id="3.40.50.1820">
    <property type="entry name" value="alpha/beta hydrolase"/>
    <property type="match status" value="2"/>
</dbReference>
<proteinExistence type="predicted"/>
<feature type="region of interest" description="Disordered" evidence="1">
    <location>
        <begin position="32"/>
        <end position="63"/>
    </location>
</feature>
<dbReference type="EMBL" id="JAEVLS010000001">
    <property type="protein sequence ID" value="MBM0103327.1"/>
    <property type="molecule type" value="Genomic_DNA"/>
</dbReference>
<name>A0ABS1WQU7_9GAMM</name>
<feature type="signal peptide" evidence="2">
    <location>
        <begin position="1"/>
        <end position="27"/>
    </location>
</feature>